<reference evidence="1 2" key="1">
    <citation type="submission" date="2013-08" db="EMBL/GenBank/DDBJ databases">
        <authorList>
            <person name="Weinstock G."/>
            <person name="Sodergren E."/>
            <person name="Wylie T."/>
            <person name="Fulton L."/>
            <person name="Fulton R."/>
            <person name="Fronick C."/>
            <person name="O'Laughlin M."/>
            <person name="Godfrey J."/>
            <person name="Miner T."/>
            <person name="Herter B."/>
            <person name="Appelbaum E."/>
            <person name="Cordes M."/>
            <person name="Lek S."/>
            <person name="Wollam A."/>
            <person name="Pepin K.H."/>
            <person name="Palsikar V.B."/>
            <person name="Mitreva M."/>
            <person name="Wilson R.K."/>
        </authorList>
    </citation>
    <scope>NUCLEOTIDE SEQUENCE [LARGE SCALE GENOMIC DNA]</scope>
    <source>
        <strain evidence="1 2">ATCC 12856</strain>
    </source>
</reference>
<dbReference type="Proteomes" id="UP000016511">
    <property type="component" value="Unassembled WGS sequence"/>
</dbReference>
<evidence type="ECO:0000313" key="2">
    <source>
        <dbReference type="Proteomes" id="UP000016511"/>
    </source>
</evidence>
<dbReference type="HOGENOM" id="CLU_3021764_0_0_9"/>
<dbReference type="STRING" id="649747.HMPREF0083_02480"/>
<evidence type="ECO:0000313" key="1">
    <source>
        <dbReference type="EMBL" id="ERI09434.1"/>
    </source>
</evidence>
<sequence>MDQHPKNINRDIDSFLNSSNVGKATEAKVANFVRNETEVVGFGQKILKKRWTSCG</sequence>
<name>U1WLH6_ANEAE</name>
<accession>U1WLH6</accession>
<organism evidence="1 2">
    <name type="scientific">Aneurinibacillus aneurinilyticus ATCC 12856</name>
    <dbReference type="NCBI Taxonomy" id="649747"/>
    <lineage>
        <taxon>Bacteria</taxon>
        <taxon>Bacillati</taxon>
        <taxon>Bacillota</taxon>
        <taxon>Bacilli</taxon>
        <taxon>Bacillales</taxon>
        <taxon>Paenibacillaceae</taxon>
        <taxon>Aneurinibacillus group</taxon>
        <taxon>Aneurinibacillus</taxon>
    </lineage>
</organism>
<protein>
    <submittedName>
        <fullName evidence="1">Uncharacterized protein</fullName>
    </submittedName>
</protein>
<dbReference type="EMBL" id="AWSJ01000155">
    <property type="protein sequence ID" value="ERI09434.1"/>
    <property type="molecule type" value="Genomic_DNA"/>
</dbReference>
<gene>
    <name evidence="1" type="ORF">HMPREF0083_02480</name>
</gene>
<comment type="caution">
    <text evidence="1">The sequence shown here is derived from an EMBL/GenBank/DDBJ whole genome shotgun (WGS) entry which is preliminary data.</text>
</comment>
<keyword evidence="2" id="KW-1185">Reference proteome</keyword>
<dbReference type="AlphaFoldDB" id="U1WLH6"/>
<proteinExistence type="predicted"/>